<comment type="caution">
    <text evidence="1">The sequence shown here is derived from an EMBL/GenBank/DDBJ whole genome shotgun (WGS) entry which is preliminary data.</text>
</comment>
<organism evidence="1 2">
    <name type="scientific">Dermacentor silvarum</name>
    <name type="common">Tick</name>
    <dbReference type="NCBI Taxonomy" id="543639"/>
    <lineage>
        <taxon>Eukaryota</taxon>
        <taxon>Metazoa</taxon>
        <taxon>Ecdysozoa</taxon>
        <taxon>Arthropoda</taxon>
        <taxon>Chelicerata</taxon>
        <taxon>Arachnida</taxon>
        <taxon>Acari</taxon>
        <taxon>Parasitiformes</taxon>
        <taxon>Ixodida</taxon>
        <taxon>Ixodoidea</taxon>
        <taxon>Ixodidae</taxon>
        <taxon>Rhipicephalinae</taxon>
        <taxon>Dermacentor</taxon>
    </lineage>
</organism>
<name>A0ACB8DAU7_DERSI</name>
<sequence length="70" mass="8027">MARRESIANSSQRADENRRRVFVFGDGNAVRMKRTLLKLVSWNRNGQFRADMDAAMKDVVAAVEESPDVW</sequence>
<gene>
    <name evidence="1" type="ORF">HPB49_004643</name>
</gene>
<proteinExistence type="predicted"/>
<dbReference type="Proteomes" id="UP000821865">
    <property type="component" value="Chromosome 2"/>
</dbReference>
<accession>A0ACB8DAU7</accession>
<dbReference type="EMBL" id="CM023471">
    <property type="protein sequence ID" value="KAH7965199.1"/>
    <property type="molecule type" value="Genomic_DNA"/>
</dbReference>
<protein>
    <submittedName>
        <fullName evidence="1">Uncharacterized protein</fullName>
    </submittedName>
</protein>
<keyword evidence="2" id="KW-1185">Reference proteome</keyword>
<evidence type="ECO:0000313" key="1">
    <source>
        <dbReference type="EMBL" id="KAH7965199.1"/>
    </source>
</evidence>
<evidence type="ECO:0000313" key="2">
    <source>
        <dbReference type="Proteomes" id="UP000821865"/>
    </source>
</evidence>
<reference evidence="1" key="1">
    <citation type="submission" date="2020-05" db="EMBL/GenBank/DDBJ databases">
        <title>Large-scale comparative analyses of tick genomes elucidate their genetic diversity and vector capacities.</title>
        <authorList>
            <person name="Jia N."/>
            <person name="Wang J."/>
            <person name="Shi W."/>
            <person name="Du L."/>
            <person name="Sun Y."/>
            <person name="Zhan W."/>
            <person name="Jiang J."/>
            <person name="Wang Q."/>
            <person name="Zhang B."/>
            <person name="Ji P."/>
            <person name="Sakyi L.B."/>
            <person name="Cui X."/>
            <person name="Yuan T."/>
            <person name="Jiang B."/>
            <person name="Yang W."/>
            <person name="Lam T.T.-Y."/>
            <person name="Chang Q."/>
            <person name="Ding S."/>
            <person name="Wang X."/>
            <person name="Zhu J."/>
            <person name="Ruan X."/>
            <person name="Zhao L."/>
            <person name="Wei J."/>
            <person name="Que T."/>
            <person name="Du C."/>
            <person name="Cheng J."/>
            <person name="Dai P."/>
            <person name="Han X."/>
            <person name="Huang E."/>
            <person name="Gao Y."/>
            <person name="Liu J."/>
            <person name="Shao H."/>
            <person name="Ye R."/>
            <person name="Li L."/>
            <person name="Wei W."/>
            <person name="Wang X."/>
            <person name="Wang C."/>
            <person name="Yang T."/>
            <person name="Huo Q."/>
            <person name="Li W."/>
            <person name="Guo W."/>
            <person name="Chen H."/>
            <person name="Zhou L."/>
            <person name="Ni X."/>
            <person name="Tian J."/>
            <person name="Zhou Y."/>
            <person name="Sheng Y."/>
            <person name="Liu T."/>
            <person name="Pan Y."/>
            <person name="Xia L."/>
            <person name="Li J."/>
            <person name="Zhao F."/>
            <person name="Cao W."/>
        </authorList>
    </citation>
    <scope>NUCLEOTIDE SEQUENCE</scope>
    <source>
        <strain evidence="1">Dsil-2018</strain>
    </source>
</reference>